<dbReference type="AlphaFoldDB" id="A0AAV5WMM9"/>
<comment type="caution">
    <text evidence="2">The sequence shown here is derived from an EMBL/GenBank/DDBJ whole genome shotgun (WGS) entry which is preliminary data.</text>
</comment>
<dbReference type="EMBL" id="BTSY01000005">
    <property type="protein sequence ID" value="GMT31014.1"/>
    <property type="molecule type" value="Genomic_DNA"/>
</dbReference>
<evidence type="ECO:0000313" key="3">
    <source>
        <dbReference type="Proteomes" id="UP001432322"/>
    </source>
</evidence>
<reference evidence="2" key="1">
    <citation type="submission" date="2023-10" db="EMBL/GenBank/DDBJ databases">
        <title>Genome assembly of Pristionchus species.</title>
        <authorList>
            <person name="Yoshida K."/>
            <person name="Sommer R.J."/>
        </authorList>
    </citation>
    <scope>NUCLEOTIDE SEQUENCE</scope>
    <source>
        <strain evidence="2">RS5133</strain>
    </source>
</reference>
<gene>
    <name evidence="2" type="ORF">PFISCL1PPCAC_22311</name>
</gene>
<evidence type="ECO:0000313" key="2">
    <source>
        <dbReference type="EMBL" id="GMT31014.1"/>
    </source>
</evidence>
<feature type="non-terminal residue" evidence="2">
    <location>
        <position position="1"/>
    </location>
</feature>
<accession>A0AAV5WMM9</accession>
<proteinExistence type="predicted"/>
<protein>
    <recommendedName>
        <fullName evidence="4">F-box domain-containing protein</fullName>
    </recommendedName>
</protein>
<feature type="region of interest" description="Disordered" evidence="1">
    <location>
        <begin position="1"/>
        <end position="23"/>
    </location>
</feature>
<evidence type="ECO:0000256" key="1">
    <source>
        <dbReference type="SAM" id="MobiDB-lite"/>
    </source>
</evidence>
<sequence>DGRWSKRIKKEENKPPAKKAKKDDLEAINPFPILDLPGELSAKILSYVGPKELAVCLESFSLDKIHAEWNKDYNISWINLGIGLGKNSLVMTRHYHDIRQLMPCERHLNVSHRHRCDRFMHVFSKSSIKDLYCYVRDDANELLLREFMSVLTDIRCTKFLQVYTPGSVTVGITDELLRSIMVNRKEVALYINCEQISAAGLFDVWQDLLDGKFGSLRIKLDKSVAFELFYQFRKDTMDKKWTEYNMEWESEGRADKTSRFEIVWDHPYQVISMSIYPARRFR</sequence>
<organism evidence="2 3">
    <name type="scientific">Pristionchus fissidentatus</name>
    <dbReference type="NCBI Taxonomy" id="1538716"/>
    <lineage>
        <taxon>Eukaryota</taxon>
        <taxon>Metazoa</taxon>
        <taxon>Ecdysozoa</taxon>
        <taxon>Nematoda</taxon>
        <taxon>Chromadorea</taxon>
        <taxon>Rhabditida</taxon>
        <taxon>Rhabditina</taxon>
        <taxon>Diplogasteromorpha</taxon>
        <taxon>Diplogasteroidea</taxon>
        <taxon>Neodiplogasteridae</taxon>
        <taxon>Pristionchus</taxon>
    </lineage>
</organism>
<keyword evidence="3" id="KW-1185">Reference proteome</keyword>
<dbReference type="Proteomes" id="UP001432322">
    <property type="component" value="Unassembled WGS sequence"/>
</dbReference>
<evidence type="ECO:0008006" key="4">
    <source>
        <dbReference type="Google" id="ProtNLM"/>
    </source>
</evidence>
<name>A0AAV5WMM9_9BILA</name>